<reference evidence="3" key="1">
    <citation type="submission" date="2009-07" db="EMBL/GenBank/DDBJ databases">
        <title>Complete sequence of chromosome of Methylovorus sp. SIP3-4.</title>
        <authorList>
            <person name="Lucas S."/>
            <person name="Copeland A."/>
            <person name="Lapidus A."/>
            <person name="Glavina del Rio T."/>
            <person name="Tice H."/>
            <person name="Bruce D."/>
            <person name="Goodwin L."/>
            <person name="Pitluck S."/>
            <person name="Clum A."/>
            <person name="Larimer F."/>
            <person name="Land M."/>
            <person name="Hauser L."/>
            <person name="Kyrpides N."/>
            <person name="Mikhailova N."/>
            <person name="Kayluzhnaya M."/>
            <person name="Chistoserdova L."/>
        </authorList>
    </citation>
    <scope>NUCLEOTIDE SEQUENCE [LARGE SCALE GENOMIC DNA]</scope>
    <source>
        <strain evidence="3">SIP3-4</strain>
    </source>
</reference>
<sequence length="62" mass="6919">MNSTLLTALGLMLVLEGVLPLLAPQAWRDTFKRMVELKDGQLRFVGLVSMSVGLLLLLFFKN</sequence>
<organism evidence="2 3">
    <name type="scientific">Methylovorus glucosotrophus (strain SIP3-4)</name>
    <dbReference type="NCBI Taxonomy" id="582744"/>
    <lineage>
        <taxon>Bacteria</taxon>
        <taxon>Pseudomonadati</taxon>
        <taxon>Pseudomonadota</taxon>
        <taxon>Betaproteobacteria</taxon>
        <taxon>Nitrosomonadales</taxon>
        <taxon>Methylophilaceae</taxon>
        <taxon>Methylovorus</taxon>
    </lineage>
</organism>
<keyword evidence="1" id="KW-0472">Membrane</keyword>
<dbReference type="Proteomes" id="UP000002743">
    <property type="component" value="Chromosome"/>
</dbReference>
<evidence type="ECO:0000313" key="2">
    <source>
        <dbReference type="EMBL" id="ACT50933.1"/>
    </source>
</evidence>
<keyword evidence="1" id="KW-1133">Transmembrane helix</keyword>
<keyword evidence="1" id="KW-0812">Transmembrane</keyword>
<evidence type="ECO:0000313" key="3">
    <source>
        <dbReference type="Proteomes" id="UP000002743"/>
    </source>
</evidence>
<gene>
    <name evidence="2" type="ordered locus">Msip34_1688</name>
</gene>
<dbReference type="EMBL" id="CP001674">
    <property type="protein sequence ID" value="ACT50933.1"/>
    <property type="molecule type" value="Genomic_DNA"/>
</dbReference>
<dbReference type="HOGENOM" id="CLU_179416_1_2_4"/>
<feature type="transmembrane region" description="Helical" evidence="1">
    <location>
        <begin position="44"/>
        <end position="60"/>
    </location>
</feature>
<reference evidence="2 3" key="2">
    <citation type="journal article" date="2011" name="J. Bacteriol.">
        <title>Genomes of three methylotrophs from a single niche uncover genetic and metabolic divergence of Methylophilaceae.</title>
        <authorList>
            <person name="Lapidus A."/>
            <person name="Clum A."/>
            <person name="Labutti K."/>
            <person name="Kaluzhnaya M.G."/>
            <person name="Lim S."/>
            <person name="Beck D.A."/>
            <person name="Glavina Del Rio T."/>
            <person name="Nolan M."/>
            <person name="Mavromatis K."/>
            <person name="Huntemann M."/>
            <person name="Lucas S."/>
            <person name="Lidstrom M.E."/>
            <person name="Ivanova N."/>
            <person name="Chistoserdova L."/>
        </authorList>
    </citation>
    <scope>NUCLEOTIDE SEQUENCE [LARGE SCALE GENOMIC DNA]</scope>
    <source>
        <strain evidence="2 3">SIP3-4</strain>
    </source>
</reference>
<dbReference type="KEGG" id="mei:Msip34_1688"/>
<keyword evidence="3" id="KW-1185">Reference proteome</keyword>
<proteinExistence type="predicted"/>
<dbReference type="AlphaFoldDB" id="C6XEF8"/>
<evidence type="ECO:0000256" key="1">
    <source>
        <dbReference type="SAM" id="Phobius"/>
    </source>
</evidence>
<dbReference type="RefSeq" id="WP_013442464.1">
    <property type="nucleotide sequence ID" value="NC_012969.1"/>
</dbReference>
<dbReference type="InterPro" id="IPR019201">
    <property type="entry name" value="DUF2065"/>
</dbReference>
<dbReference type="Pfam" id="PF09838">
    <property type="entry name" value="DUF2065"/>
    <property type="match status" value="1"/>
</dbReference>
<evidence type="ECO:0008006" key="4">
    <source>
        <dbReference type="Google" id="ProtNLM"/>
    </source>
</evidence>
<dbReference type="PANTHER" id="PTHR38602:SF1">
    <property type="entry name" value="INNER MEMBRANE PROTEIN"/>
    <property type="match status" value="1"/>
</dbReference>
<dbReference type="STRING" id="582744.Msip34_1688"/>
<name>C6XEF8_METGS</name>
<dbReference type="eggNOG" id="COG3242">
    <property type="taxonomic scope" value="Bacteria"/>
</dbReference>
<dbReference type="PANTHER" id="PTHR38602">
    <property type="entry name" value="INNER MEMBRANE PROTEIN-RELATED"/>
    <property type="match status" value="1"/>
</dbReference>
<protein>
    <recommendedName>
        <fullName evidence="4">DUF2065 domain-containing protein</fullName>
    </recommendedName>
</protein>
<accession>C6XEF8</accession>